<gene>
    <name evidence="1" type="ORF">L6452_39667</name>
</gene>
<evidence type="ECO:0000313" key="2">
    <source>
        <dbReference type="Proteomes" id="UP001055879"/>
    </source>
</evidence>
<name>A0ACB8XT62_ARCLA</name>
<dbReference type="Proteomes" id="UP001055879">
    <property type="component" value="Linkage Group LG15"/>
</dbReference>
<evidence type="ECO:0000313" key="1">
    <source>
        <dbReference type="EMBL" id="KAI3673544.1"/>
    </source>
</evidence>
<organism evidence="1 2">
    <name type="scientific">Arctium lappa</name>
    <name type="common">Greater burdock</name>
    <name type="synonym">Lappa major</name>
    <dbReference type="NCBI Taxonomy" id="4217"/>
    <lineage>
        <taxon>Eukaryota</taxon>
        <taxon>Viridiplantae</taxon>
        <taxon>Streptophyta</taxon>
        <taxon>Embryophyta</taxon>
        <taxon>Tracheophyta</taxon>
        <taxon>Spermatophyta</taxon>
        <taxon>Magnoliopsida</taxon>
        <taxon>eudicotyledons</taxon>
        <taxon>Gunneridae</taxon>
        <taxon>Pentapetalae</taxon>
        <taxon>asterids</taxon>
        <taxon>campanulids</taxon>
        <taxon>Asterales</taxon>
        <taxon>Asteraceae</taxon>
        <taxon>Carduoideae</taxon>
        <taxon>Cardueae</taxon>
        <taxon>Arctiinae</taxon>
        <taxon>Arctium</taxon>
    </lineage>
</organism>
<keyword evidence="2" id="KW-1185">Reference proteome</keyword>
<comment type="caution">
    <text evidence="1">The sequence shown here is derived from an EMBL/GenBank/DDBJ whole genome shotgun (WGS) entry which is preliminary data.</text>
</comment>
<reference evidence="2" key="1">
    <citation type="journal article" date="2022" name="Mol. Ecol. Resour.">
        <title>The genomes of chicory, endive, great burdock and yacon provide insights into Asteraceae palaeo-polyploidization history and plant inulin production.</title>
        <authorList>
            <person name="Fan W."/>
            <person name="Wang S."/>
            <person name="Wang H."/>
            <person name="Wang A."/>
            <person name="Jiang F."/>
            <person name="Liu H."/>
            <person name="Zhao H."/>
            <person name="Xu D."/>
            <person name="Zhang Y."/>
        </authorList>
    </citation>
    <scope>NUCLEOTIDE SEQUENCE [LARGE SCALE GENOMIC DNA]</scope>
    <source>
        <strain evidence="2">cv. Niubang</strain>
    </source>
</reference>
<sequence>MDFGCLKYTPSRFRFLCFVHSRVYSQHPEINVHISIFLFDHRLRCSLFGFVLGDRSDIGSEAVCSLCWRGQTGVIEGMFGVDEEADSMRMICWSCFRCVFCCCWG</sequence>
<proteinExistence type="predicted"/>
<reference evidence="1 2" key="2">
    <citation type="journal article" date="2022" name="Mol. Ecol. Resour.">
        <title>The genomes of chicory, endive, great burdock and yacon provide insights into Asteraceae paleo-polyploidization history and plant inulin production.</title>
        <authorList>
            <person name="Fan W."/>
            <person name="Wang S."/>
            <person name="Wang H."/>
            <person name="Wang A."/>
            <person name="Jiang F."/>
            <person name="Liu H."/>
            <person name="Zhao H."/>
            <person name="Xu D."/>
            <person name="Zhang Y."/>
        </authorList>
    </citation>
    <scope>NUCLEOTIDE SEQUENCE [LARGE SCALE GENOMIC DNA]</scope>
    <source>
        <strain evidence="2">cv. Niubang</strain>
    </source>
</reference>
<dbReference type="EMBL" id="CM042061">
    <property type="protein sequence ID" value="KAI3673544.1"/>
    <property type="molecule type" value="Genomic_DNA"/>
</dbReference>
<protein>
    <submittedName>
        <fullName evidence="1">Uncharacterized protein</fullName>
    </submittedName>
</protein>
<accession>A0ACB8XT62</accession>